<comment type="subcellular location">
    <subcellularLocation>
        <location evidence="1">Cell membrane</location>
        <topology evidence="1">Multi-pass membrane protein</topology>
    </subcellularLocation>
</comment>
<gene>
    <name evidence="7" type="ORF">B1813_21135</name>
</gene>
<name>A0A1V8ZWW6_SACPI</name>
<dbReference type="GO" id="GO:0022857">
    <property type="term" value="F:transmembrane transporter activity"/>
    <property type="evidence" value="ECO:0007669"/>
    <property type="project" value="InterPro"/>
</dbReference>
<reference evidence="7 8" key="1">
    <citation type="submission" date="2017-02" db="EMBL/GenBank/DDBJ databases">
        <title>Draft genome of Saccharomonospora sp. 154.</title>
        <authorList>
            <person name="Alonso-Carmona G.S."/>
            <person name="De La Haba R."/>
            <person name="Vera-Gargallo B."/>
            <person name="Sandoval-Trujillo A.H."/>
            <person name="Ramirez-Duran N."/>
            <person name="Ventosa A."/>
        </authorList>
    </citation>
    <scope>NUCLEOTIDE SEQUENCE [LARGE SCALE GENOMIC DNA]</scope>
    <source>
        <strain evidence="7 8">LRS4.154</strain>
    </source>
</reference>
<dbReference type="STRING" id="1962155.B1813_21135"/>
<feature type="transmembrane region" description="Helical" evidence="5">
    <location>
        <begin position="241"/>
        <end position="258"/>
    </location>
</feature>
<dbReference type="SUPFAM" id="SSF103473">
    <property type="entry name" value="MFS general substrate transporter"/>
    <property type="match status" value="1"/>
</dbReference>
<proteinExistence type="predicted"/>
<dbReference type="Gene3D" id="1.20.1250.20">
    <property type="entry name" value="MFS general substrate transporter like domains"/>
    <property type="match status" value="2"/>
</dbReference>
<dbReference type="InterPro" id="IPR051788">
    <property type="entry name" value="MFS_Transporter"/>
</dbReference>
<feature type="transmembrane region" description="Helical" evidence="5">
    <location>
        <begin position="35"/>
        <end position="56"/>
    </location>
</feature>
<feature type="transmembrane region" description="Helical" evidence="5">
    <location>
        <begin position="298"/>
        <end position="320"/>
    </location>
</feature>
<organism evidence="7 8">
    <name type="scientific">Saccharomonospora piscinae</name>
    <dbReference type="NCBI Taxonomy" id="687388"/>
    <lineage>
        <taxon>Bacteria</taxon>
        <taxon>Bacillati</taxon>
        <taxon>Actinomycetota</taxon>
        <taxon>Actinomycetes</taxon>
        <taxon>Pseudonocardiales</taxon>
        <taxon>Pseudonocardiaceae</taxon>
        <taxon>Saccharomonospora</taxon>
    </lineage>
</organism>
<keyword evidence="8" id="KW-1185">Reference proteome</keyword>
<accession>A0A1V8ZWW6</accession>
<feature type="transmembrane region" description="Helical" evidence="5">
    <location>
        <begin position="203"/>
        <end position="221"/>
    </location>
</feature>
<feature type="transmembrane region" description="Helical" evidence="5">
    <location>
        <begin position="129"/>
        <end position="150"/>
    </location>
</feature>
<evidence type="ECO:0000256" key="4">
    <source>
        <dbReference type="ARBA" id="ARBA00023136"/>
    </source>
</evidence>
<feature type="transmembrane region" description="Helical" evidence="5">
    <location>
        <begin position="156"/>
        <end position="174"/>
    </location>
</feature>
<feature type="domain" description="Major facilitator superfamily (MFS) profile" evidence="6">
    <location>
        <begin position="1"/>
        <end position="385"/>
    </location>
</feature>
<evidence type="ECO:0000259" key="6">
    <source>
        <dbReference type="PROSITE" id="PS50850"/>
    </source>
</evidence>
<feature type="transmembrane region" description="Helical" evidence="5">
    <location>
        <begin position="93"/>
        <end position="117"/>
    </location>
</feature>
<feature type="transmembrane region" description="Helical" evidence="5">
    <location>
        <begin position="270"/>
        <end position="292"/>
    </location>
</feature>
<comment type="caution">
    <text evidence="7">The sequence shown here is derived from an EMBL/GenBank/DDBJ whole genome shotgun (WGS) entry which is preliminary data.</text>
</comment>
<dbReference type="PROSITE" id="PS50850">
    <property type="entry name" value="MFS"/>
    <property type="match status" value="1"/>
</dbReference>
<sequence>MARQWAVFVVFALNGLVLGSWAPRSPALIEQAGVGPGAFSVALLAGSVGMLLAATASGRLLERFGARLVIAVSGLALFAALTLLGSAQSLPWLAAGLLCLGATSGVLDVGMNVAGVAVERAAGKPLMPLLHAGFSVGSLVGAGAAGLAASADWSPARQFVVAAACAAVVLLAVLRPLPGVARPVDTAAPASPATLRVLARRPVLWLLAVVALGSAIAEGASSDWSALLLVTEQGVDEGAAAAAYAGFSFAMALARLAGSWAQARFGAGRVLVVGSLAAGAGLLATALAGVPWVSYAGFALAGAGLSACFPLALGLAGEAGRRADGSGGEREVAFVTAIAYAGFLAGPPMIGGVAALTSLSVSFVVVGLVAVVIAPAAAAATRRLGAGAADRRTALR</sequence>
<dbReference type="PANTHER" id="PTHR23514">
    <property type="entry name" value="BYPASS OF STOP CODON PROTEIN 6"/>
    <property type="match status" value="1"/>
</dbReference>
<feature type="transmembrane region" description="Helical" evidence="5">
    <location>
        <begin position="361"/>
        <end position="381"/>
    </location>
</feature>
<dbReference type="InterPro" id="IPR036259">
    <property type="entry name" value="MFS_trans_sf"/>
</dbReference>
<dbReference type="InterPro" id="IPR011701">
    <property type="entry name" value="MFS"/>
</dbReference>
<dbReference type="RefSeq" id="WP_024875920.1">
    <property type="nucleotide sequence ID" value="NZ_AZUM01000003.1"/>
</dbReference>
<dbReference type="InterPro" id="IPR020846">
    <property type="entry name" value="MFS_dom"/>
</dbReference>
<evidence type="ECO:0000256" key="5">
    <source>
        <dbReference type="SAM" id="Phobius"/>
    </source>
</evidence>
<keyword evidence="3 5" id="KW-1133">Transmembrane helix</keyword>
<dbReference type="AlphaFoldDB" id="A0A1V8ZWW6"/>
<dbReference type="Proteomes" id="UP000192591">
    <property type="component" value="Unassembled WGS sequence"/>
</dbReference>
<evidence type="ECO:0000313" key="8">
    <source>
        <dbReference type="Proteomes" id="UP000192591"/>
    </source>
</evidence>
<dbReference type="PANTHER" id="PTHR23514:SF13">
    <property type="entry name" value="INNER MEMBRANE PROTEIN YBJJ"/>
    <property type="match status" value="1"/>
</dbReference>
<evidence type="ECO:0000313" key="7">
    <source>
        <dbReference type="EMBL" id="OQO89447.1"/>
    </source>
</evidence>
<dbReference type="OrthoDB" id="151222at2"/>
<dbReference type="EMBL" id="MWIH01000009">
    <property type="protein sequence ID" value="OQO89447.1"/>
    <property type="molecule type" value="Genomic_DNA"/>
</dbReference>
<evidence type="ECO:0000256" key="2">
    <source>
        <dbReference type="ARBA" id="ARBA00022692"/>
    </source>
</evidence>
<keyword evidence="4 5" id="KW-0472">Membrane</keyword>
<protein>
    <submittedName>
        <fullName evidence="7">MFS transporter</fullName>
    </submittedName>
</protein>
<feature type="transmembrane region" description="Helical" evidence="5">
    <location>
        <begin position="332"/>
        <end position="355"/>
    </location>
</feature>
<feature type="transmembrane region" description="Helical" evidence="5">
    <location>
        <begin position="68"/>
        <end position="87"/>
    </location>
</feature>
<dbReference type="Pfam" id="PF07690">
    <property type="entry name" value="MFS_1"/>
    <property type="match status" value="1"/>
</dbReference>
<evidence type="ECO:0000256" key="1">
    <source>
        <dbReference type="ARBA" id="ARBA00004651"/>
    </source>
</evidence>
<dbReference type="GO" id="GO:0005886">
    <property type="term" value="C:plasma membrane"/>
    <property type="evidence" value="ECO:0007669"/>
    <property type="project" value="UniProtKB-SubCell"/>
</dbReference>
<keyword evidence="2 5" id="KW-0812">Transmembrane</keyword>
<dbReference type="CDD" id="cd17393">
    <property type="entry name" value="MFS_MosC_like"/>
    <property type="match status" value="1"/>
</dbReference>
<evidence type="ECO:0000256" key="3">
    <source>
        <dbReference type="ARBA" id="ARBA00022989"/>
    </source>
</evidence>